<reference evidence="8" key="2">
    <citation type="submission" date="2025-08" db="UniProtKB">
        <authorList>
            <consortium name="Ensembl"/>
        </authorList>
    </citation>
    <scope>IDENTIFICATION</scope>
</reference>
<evidence type="ECO:0000256" key="5">
    <source>
        <dbReference type="ARBA" id="ARBA00023136"/>
    </source>
</evidence>
<dbReference type="GO" id="GO:0005794">
    <property type="term" value="C:Golgi apparatus"/>
    <property type="evidence" value="ECO:0000318"/>
    <property type="project" value="GO_Central"/>
</dbReference>
<evidence type="ECO:0000256" key="3">
    <source>
        <dbReference type="ARBA" id="ARBA00007691"/>
    </source>
</evidence>
<comment type="subcellular location">
    <subcellularLocation>
        <location evidence="1">Endomembrane system</location>
    </subcellularLocation>
    <subcellularLocation>
        <location evidence="2">Golgi apparatus</location>
    </subcellularLocation>
</comment>
<gene>
    <name evidence="8" type="primary">GASK1A</name>
</gene>
<dbReference type="PANTHER" id="PTHR15905:SF5">
    <property type="entry name" value="GOLGI-ASSOCIATED KINASE 1A"/>
    <property type="match status" value="1"/>
</dbReference>
<protein>
    <submittedName>
        <fullName evidence="8">Golgi associated kinase 1A</fullName>
    </submittedName>
</protein>
<dbReference type="GeneTree" id="ENSGT00420000029769"/>
<evidence type="ECO:0000313" key="9">
    <source>
        <dbReference type="Proteomes" id="UP000002280"/>
    </source>
</evidence>
<dbReference type="Ensembl" id="ENSMODT00000019399.4">
    <property type="protein sequence ID" value="ENSMODP00000019055.3"/>
    <property type="gene ID" value="ENSMODG00000015255.4"/>
</dbReference>
<accession>F6U3V1</accession>
<dbReference type="KEGG" id="mdo:100032462"/>
<evidence type="ECO:0000256" key="4">
    <source>
        <dbReference type="ARBA" id="ARBA00023034"/>
    </source>
</evidence>
<dbReference type="AlphaFoldDB" id="F6U3V1"/>
<dbReference type="InterPro" id="IPR029207">
    <property type="entry name" value="FAM198"/>
</dbReference>
<evidence type="ECO:0000313" key="8">
    <source>
        <dbReference type="Ensembl" id="ENSMODP00000019055.3"/>
    </source>
</evidence>
<evidence type="ECO:0000256" key="6">
    <source>
        <dbReference type="SAM" id="MobiDB-lite"/>
    </source>
</evidence>
<dbReference type="Pfam" id="PF15051">
    <property type="entry name" value="FAM198"/>
    <property type="match status" value="1"/>
</dbReference>
<keyword evidence="4" id="KW-0333">Golgi apparatus</keyword>
<dbReference type="InParanoid" id="F6U3V1"/>
<name>F6U3V1_MONDO</name>
<dbReference type="FunCoup" id="F6U3V1">
    <property type="interactions" value="216"/>
</dbReference>
<evidence type="ECO:0000256" key="1">
    <source>
        <dbReference type="ARBA" id="ARBA00004308"/>
    </source>
</evidence>
<dbReference type="HOGENOM" id="CLU_033542_1_0_1"/>
<dbReference type="GeneID" id="100032462"/>
<feature type="region of interest" description="Disordered" evidence="6">
    <location>
        <begin position="91"/>
        <end position="139"/>
    </location>
</feature>
<dbReference type="OMA" id="RCGMASS"/>
<evidence type="ECO:0000256" key="7">
    <source>
        <dbReference type="SAM" id="SignalP"/>
    </source>
</evidence>
<keyword evidence="9" id="KW-1185">Reference proteome</keyword>
<evidence type="ECO:0000256" key="2">
    <source>
        <dbReference type="ARBA" id="ARBA00004555"/>
    </source>
</evidence>
<dbReference type="Bgee" id="ENSMODG00000015255">
    <property type="expression patterns" value="Expressed in skeletal muscle tissue and 7 other cell types or tissues"/>
</dbReference>
<dbReference type="OrthoDB" id="10011371at2759"/>
<reference evidence="8 9" key="1">
    <citation type="journal article" date="2007" name="Nature">
        <title>Genome of the marsupial Monodelphis domestica reveals innovation in non-coding sequences.</title>
        <authorList>
            <person name="Mikkelsen T.S."/>
            <person name="Wakefield M.J."/>
            <person name="Aken B."/>
            <person name="Amemiya C.T."/>
            <person name="Chang J.L."/>
            <person name="Duke S."/>
            <person name="Garber M."/>
            <person name="Gentles A.J."/>
            <person name="Goodstadt L."/>
            <person name="Heger A."/>
            <person name="Jurka J."/>
            <person name="Kamal M."/>
            <person name="Mauceli E."/>
            <person name="Searle S.M."/>
            <person name="Sharpe T."/>
            <person name="Baker M.L."/>
            <person name="Batzer M.A."/>
            <person name="Benos P.V."/>
            <person name="Belov K."/>
            <person name="Clamp M."/>
            <person name="Cook A."/>
            <person name="Cuff J."/>
            <person name="Das R."/>
            <person name="Davidow L."/>
            <person name="Deakin J.E."/>
            <person name="Fazzari M.J."/>
            <person name="Glass J.L."/>
            <person name="Grabherr M."/>
            <person name="Greally J.M."/>
            <person name="Gu W."/>
            <person name="Hore T.A."/>
            <person name="Huttley G.A."/>
            <person name="Kleber M."/>
            <person name="Jirtle R.L."/>
            <person name="Koina E."/>
            <person name="Lee J.T."/>
            <person name="Mahony S."/>
            <person name="Marra M.A."/>
            <person name="Miller R.D."/>
            <person name="Nicholls R.D."/>
            <person name="Oda M."/>
            <person name="Papenfuss A.T."/>
            <person name="Parra Z.E."/>
            <person name="Pollock D.D."/>
            <person name="Ray D.A."/>
            <person name="Schein J.E."/>
            <person name="Speed T.P."/>
            <person name="Thompson K."/>
            <person name="VandeBerg J.L."/>
            <person name="Wade C.M."/>
            <person name="Walker J.A."/>
            <person name="Waters P.D."/>
            <person name="Webber C."/>
            <person name="Weidman J.R."/>
            <person name="Xie X."/>
            <person name="Zody M.C."/>
            <person name="Baldwin J."/>
            <person name="Abdouelleil A."/>
            <person name="Abdulkadir J."/>
            <person name="Abebe A."/>
            <person name="Abera B."/>
            <person name="Abreu J."/>
            <person name="Acer S.C."/>
            <person name="Aftuck L."/>
            <person name="Alexander A."/>
            <person name="An P."/>
            <person name="Anderson E."/>
            <person name="Anderson S."/>
            <person name="Arachi H."/>
            <person name="Azer M."/>
            <person name="Bachantsang P."/>
            <person name="Barry A."/>
            <person name="Bayul T."/>
            <person name="Berlin A."/>
            <person name="Bessette D."/>
            <person name="Bloom T."/>
            <person name="Bloom T."/>
            <person name="Boguslavskiy L."/>
            <person name="Bonnet C."/>
            <person name="Boukhgalter B."/>
            <person name="Bourzgui I."/>
            <person name="Brown A."/>
            <person name="Cahill P."/>
            <person name="Channer S."/>
            <person name="Cheshatsang Y."/>
            <person name="Chuda L."/>
            <person name="Citroen M."/>
            <person name="Collymore A."/>
            <person name="Cooke P."/>
            <person name="Costello M."/>
            <person name="D'Aco K."/>
            <person name="Daza R."/>
            <person name="De Haan G."/>
            <person name="DeGray S."/>
            <person name="DeMaso C."/>
            <person name="Dhargay N."/>
            <person name="Dooley K."/>
            <person name="Dooley E."/>
            <person name="Doricent M."/>
            <person name="Dorje P."/>
            <person name="Dorjee K."/>
            <person name="Dupes A."/>
            <person name="Elong R."/>
            <person name="Falk J."/>
            <person name="Farina A."/>
            <person name="Faro S."/>
            <person name="Ferguson D."/>
            <person name="Fisher S."/>
            <person name="Foley C.D."/>
            <person name="Franke A."/>
            <person name="Friedrich D."/>
            <person name="Gadbois L."/>
            <person name="Gearin G."/>
            <person name="Gearin C.R."/>
            <person name="Giannoukos G."/>
            <person name="Goode T."/>
            <person name="Graham J."/>
            <person name="Grandbois E."/>
            <person name="Grewal S."/>
            <person name="Gyaltsen K."/>
            <person name="Hafez N."/>
            <person name="Hagos B."/>
            <person name="Hall J."/>
            <person name="Henson C."/>
            <person name="Hollinger A."/>
            <person name="Honan T."/>
            <person name="Huard M.D."/>
            <person name="Hughes L."/>
            <person name="Hurhula B."/>
            <person name="Husby M.E."/>
            <person name="Kamat A."/>
            <person name="Kanga B."/>
            <person name="Kashin S."/>
            <person name="Khazanovich D."/>
            <person name="Kisner P."/>
            <person name="Lance K."/>
            <person name="Lara M."/>
            <person name="Lee W."/>
            <person name="Lennon N."/>
            <person name="Letendre F."/>
            <person name="LeVine R."/>
            <person name="Lipovsky A."/>
            <person name="Liu X."/>
            <person name="Liu J."/>
            <person name="Liu S."/>
            <person name="Lokyitsang T."/>
            <person name="Lokyitsang Y."/>
            <person name="Lubonja R."/>
            <person name="Lui A."/>
            <person name="MacDonald P."/>
            <person name="Magnisalis V."/>
            <person name="Maru K."/>
            <person name="Matthews C."/>
            <person name="McCusker W."/>
            <person name="McDonough S."/>
            <person name="Mehta T."/>
            <person name="Meldrim J."/>
            <person name="Meneus L."/>
            <person name="Mihai O."/>
            <person name="Mihalev A."/>
            <person name="Mihova T."/>
            <person name="Mittelman R."/>
            <person name="Mlenga V."/>
            <person name="Montmayeur A."/>
            <person name="Mulrain L."/>
            <person name="Navidi A."/>
            <person name="Naylor J."/>
            <person name="Negash T."/>
            <person name="Nguyen T."/>
            <person name="Nguyen N."/>
            <person name="Nicol R."/>
            <person name="Norbu C."/>
            <person name="Norbu N."/>
            <person name="Novod N."/>
            <person name="O'Neill B."/>
            <person name="Osman S."/>
            <person name="Markiewicz E."/>
            <person name="Oyono O.L."/>
            <person name="Patti C."/>
            <person name="Phunkhang P."/>
            <person name="Pierre F."/>
            <person name="Priest M."/>
            <person name="Raghuraman S."/>
            <person name="Rege F."/>
            <person name="Reyes R."/>
            <person name="Rise C."/>
            <person name="Rogov P."/>
            <person name="Ross K."/>
            <person name="Ryan E."/>
            <person name="Settipalli S."/>
            <person name="Shea T."/>
            <person name="Sherpa N."/>
            <person name="Shi L."/>
            <person name="Shih D."/>
            <person name="Sparrow T."/>
            <person name="Spaulding J."/>
            <person name="Stalker J."/>
            <person name="Stange-Thomann N."/>
            <person name="Stavropoulos S."/>
            <person name="Stone C."/>
            <person name="Strader C."/>
            <person name="Tesfaye S."/>
            <person name="Thomson T."/>
            <person name="Thoulutsang Y."/>
            <person name="Thoulutsang D."/>
            <person name="Topham K."/>
            <person name="Topping I."/>
            <person name="Tsamla T."/>
            <person name="Vassiliev H."/>
            <person name="Vo A."/>
            <person name="Wangchuk T."/>
            <person name="Wangdi T."/>
            <person name="Weiand M."/>
            <person name="Wilkinson J."/>
            <person name="Wilson A."/>
            <person name="Yadav S."/>
            <person name="Young G."/>
            <person name="Yu Q."/>
            <person name="Zembek L."/>
            <person name="Zhong D."/>
            <person name="Zimmer A."/>
            <person name="Zwirko Z."/>
            <person name="Jaffe D.B."/>
            <person name="Alvarez P."/>
            <person name="Brockman W."/>
            <person name="Butler J."/>
            <person name="Chin C."/>
            <person name="Gnerre S."/>
            <person name="MacCallum I."/>
            <person name="Graves J.A."/>
            <person name="Ponting C.P."/>
            <person name="Breen M."/>
            <person name="Samollow P.B."/>
            <person name="Lander E.S."/>
            <person name="Lindblad-Toh K."/>
        </authorList>
    </citation>
    <scope>NUCLEOTIDE SEQUENCE [LARGE SCALE GENOMIC DNA]</scope>
</reference>
<dbReference type="STRING" id="13616.ENSMODP00000019055"/>
<feature type="chain" id="PRO_5003343780" evidence="7">
    <location>
        <begin position="32"/>
        <end position="599"/>
    </location>
</feature>
<keyword evidence="7" id="KW-0732">Signal</keyword>
<feature type="region of interest" description="Disordered" evidence="6">
    <location>
        <begin position="193"/>
        <end position="241"/>
    </location>
</feature>
<keyword evidence="5" id="KW-0472">Membrane</keyword>
<reference evidence="8" key="3">
    <citation type="submission" date="2025-09" db="UniProtKB">
        <authorList>
            <consortium name="Ensembl"/>
        </authorList>
    </citation>
    <scope>IDENTIFICATION</scope>
</reference>
<dbReference type="CTD" id="729085"/>
<dbReference type="Proteomes" id="UP000002280">
    <property type="component" value="Chromosome 8"/>
</dbReference>
<organism evidence="8 9">
    <name type="scientific">Monodelphis domestica</name>
    <name type="common">Gray short-tailed opossum</name>
    <dbReference type="NCBI Taxonomy" id="13616"/>
    <lineage>
        <taxon>Eukaryota</taxon>
        <taxon>Metazoa</taxon>
        <taxon>Chordata</taxon>
        <taxon>Craniata</taxon>
        <taxon>Vertebrata</taxon>
        <taxon>Euteleostomi</taxon>
        <taxon>Mammalia</taxon>
        <taxon>Metatheria</taxon>
        <taxon>Didelphimorphia</taxon>
        <taxon>Didelphidae</taxon>
        <taxon>Monodelphis</taxon>
    </lineage>
</organism>
<comment type="similarity">
    <text evidence="3">Belongs to the GASK family.</text>
</comment>
<dbReference type="PANTHER" id="PTHR15905">
    <property type="entry name" value="GOLGI-ASSOCIATED KINASE 1B-RELATED"/>
    <property type="match status" value="1"/>
</dbReference>
<dbReference type="eggNOG" id="ENOG502QU38">
    <property type="taxonomic scope" value="Eukaryota"/>
</dbReference>
<proteinExistence type="inferred from homology"/>
<sequence>MASWLWRRLRGKRRPVTGFCCLLALSMAALTSFSPGLPALGSGPSVEAPPWAGRLLPVREAIPLDKPQGPKMASGGPWAGRASLKTSSLVCKEDGGLGSRGGPSRRPRGKPGRSQGRARRDAAAPGHAGATSDLGMARNIPVRRKGARGPAALRDAWHGHPFRELPIKAFSPGAHLQGGLPRQAGKAAIPPLRQGFGPGQGRPTRPHPDVQAAGAERGAWRPGEEGPAPRPARGRAAGSWPVSAEELRGSVWCDTMPGKGGRLEAEDTPPWFTEDDVRKMRLLAHGEVAGRARVPGHGQVLRVALSPESLRGAPARELGQLCAEGLCGLIKRPEDLCEVLAFHLDRVLGLERSLPAVARRFRSPLLPYRYTRGEPRPAVWWAPDVRHLDDGDNDQNSFALGWLQYRSLLGLRCGVAGSGALLGQAPCLGVHHTEWARLALFDFLLQVHDRLDRYCCGFQPEPSDPCLEERLREKCRNPGELLLVHILVRESDPSRLVYIDNAGKPSHPESKLNFRLLEGIDGFPESAVNVLASGCLQNLLLKSLRMDPEFWESQGGQQGLRPLLRTIEGRGRILLEYIRGHNLTLFREEAQERDGTVLT</sequence>
<feature type="signal peptide" evidence="7">
    <location>
        <begin position="1"/>
        <end position="31"/>
    </location>
</feature>